<dbReference type="PANTHER" id="PTHR21716:SF64">
    <property type="entry name" value="AI-2 TRANSPORT PROTEIN TQSA"/>
    <property type="match status" value="1"/>
</dbReference>
<gene>
    <name evidence="7" type="ORF">SAE02_33290</name>
</gene>
<keyword evidence="8" id="KW-1185">Reference proteome</keyword>
<dbReference type="PANTHER" id="PTHR21716">
    <property type="entry name" value="TRANSMEMBRANE PROTEIN"/>
    <property type="match status" value="1"/>
</dbReference>
<evidence type="ECO:0000256" key="4">
    <source>
        <dbReference type="ARBA" id="ARBA00022989"/>
    </source>
</evidence>
<feature type="transmembrane region" description="Helical" evidence="6">
    <location>
        <begin position="160"/>
        <end position="185"/>
    </location>
</feature>
<feature type="transmembrane region" description="Helical" evidence="6">
    <location>
        <begin position="76"/>
        <end position="102"/>
    </location>
</feature>
<evidence type="ECO:0000256" key="3">
    <source>
        <dbReference type="ARBA" id="ARBA00022692"/>
    </source>
</evidence>
<comment type="subcellular location">
    <subcellularLocation>
        <location evidence="1">Membrane</location>
        <topology evidence="1">Multi-pass membrane protein</topology>
    </subcellularLocation>
</comment>
<evidence type="ECO:0000313" key="8">
    <source>
        <dbReference type="Proteomes" id="UP000321523"/>
    </source>
</evidence>
<keyword evidence="4 6" id="KW-1133">Transmembrane helix</keyword>
<evidence type="ECO:0000256" key="5">
    <source>
        <dbReference type="ARBA" id="ARBA00023136"/>
    </source>
</evidence>
<keyword evidence="5 6" id="KW-0472">Membrane</keyword>
<sequence>MDQKPDIVNNIVITDETGSRIPTWARILIWVLVISAGIALVVLLGRTLVPFIVGAGMAFIFDPLAGWLARKGIRRGWAALLVTLVTFGVLAGCLALLLPVLLEQATEFAERLPDLLTKARIMLTGATAQVPGAEVLQDADLLRQMAQRTGEWLQQSAGDLLGFAATLFDIGLLLVLTPVVTFYLLRDWHPVVRQLKRLVPRQSRKVVFELVSEMTYRLAGYLRGMAMSALIQAVIHAVGLTLVGLNFGILIGVLTGVLVFVPVVGNIVMFIAAITVALVQFDGWLEPALVVLIYAGSNVLETSVLEPVLVGNRTNLHPVWVIFALLVGGSLFGLVGALLALPGATVIAVLIRYAVDKYVHSRHYEEL</sequence>
<feature type="transmembrane region" description="Helical" evidence="6">
    <location>
        <begin position="320"/>
        <end position="353"/>
    </location>
</feature>
<accession>A0A512DRR3</accession>
<evidence type="ECO:0000256" key="2">
    <source>
        <dbReference type="ARBA" id="ARBA00009773"/>
    </source>
</evidence>
<dbReference type="AlphaFoldDB" id="A0A512DRR3"/>
<reference evidence="7 8" key="1">
    <citation type="submission" date="2019-07" db="EMBL/GenBank/DDBJ databases">
        <title>Whole genome shotgun sequence of Skermanella aerolata NBRC 106429.</title>
        <authorList>
            <person name="Hosoyama A."/>
            <person name="Uohara A."/>
            <person name="Ohji S."/>
            <person name="Ichikawa N."/>
        </authorList>
    </citation>
    <scope>NUCLEOTIDE SEQUENCE [LARGE SCALE GENOMIC DNA]</scope>
    <source>
        <strain evidence="7 8">NBRC 106429</strain>
    </source>
</reference>
<feature type="transmembrane region" description="Helical" evidence="6">
    <location>
        <begin position="27"/>
        <end position="45"/>
    </location>
</feature>
<comment type="similarity">
    <text evidence="2">Belongs to the autoinducer-2 exporter (AI-2E) (TC 2.A.86) family.</text>
</comment>
<evidence type="ECO:0000313" key="7">
    <source>
        <dbReference type="EMBL" id="GEO39181.1"/>
    </source>
</evidence>
<keyword evidence="3 6" id="KW-0812">Transmembrane</keyword>
<dbReference type="RefSeq" id="WP_052831872.1">
    <property type="nucleotide sequence ID" value="NZ_BJYZ01000014.1"/>
</dbReference>
<protein>
    <submittedName>
        <fullName evidence="7">AI-2E family transporter</fullName>
    </submittedName>
</protein>
<feature type="transmembrane region" description="Helical" evidence="6">
    <location>
        <begin position="249"/>
        <end position="276"/>
    </location>
</feature>
<feature type="transmembrane region" description="Helical" evidence="6">
    <location>
        <begin position="51"/>
        <end position="69"/>
    </location>
</feature>
<organism evidence="7 8">
    <name type="scientific">Skermanella aerolata</name>
    <dbReference type="NCBI Taxonomy" id="393310"/>
    <lineage>
        <taxon>Bacteria</taxon>
        <taxon>Pseudomonadati</taxon>
        <taxon>Pseudomonadota</taxon>
        <taxon>Alphaproteobacteria</taxon>
        <taxon>Rhodospirillales</taxon>
        <taxon>Azospirillaceae</taxon>
        <taxon>Skermanella</taxon>
    </lineage>
</organism>
<dbReference type="GO" id="GO:0016020">
    <property type="term" value="C:membrane"/>
    <property type="evidence" value="ECO:0007669"/>
    <property type="project" value="UniProtKB-SubCell"/>
</dbReference>
<dbReference type="GO" id="GO:0055085">
    <property type="term" value="P:transmembrane transport"/>
    <property type="evidence" value="ECO:0007669"/>
    <property type="project" value="TreeGrafter"/>
</dbReference>
<dbReference type="InterPro" id="IPR002549">
    <property type="entry name" value="AI-2E-like"/>
</dbReference>
<evidence type="ECO:0000256" key="1">
    <source>
        <dbReference type="ARBA" id="ARBA00004141"/>
    </source>
</evidence>
<dbReference type="OrthoDB" id="5792512at2"/>
<comment type="caution">
    <text evidence="7">The sequence shown here is derived from an EMBL/GenBank/DDBJ whole genome shotgun (WGS) entry which is preliminary data.</text>
</comment>
<dbReference type="EMBL" id="BJYZ01000014">
    <property type="protein sequence ID" value="GEO39181.1"/>
    <property type="molecule type" value="Genomic_DNA"/>
</dbReference>
<evidence type="ECO:0000256" key="6">
    <source>
        <dbReference type="SAM" id="Phobius"/>
    </source>
</evidence>
<feature type="transmembrane region" description="Helical" evidence="6">
    <location>
        <begin position="283"/>
        <end position="300"/>
    </location>
</feature>
<proteinExistence type="inferred from homology"/>
<dbReference type="Proteomes" id="UP000321523">
    <property type="component" value="Unassembled WGS sequence"/>
</dbReference>
<dbReference type="Pfam" id="PF01594">
    <property type="entry name" value="AI-2E_transport"/>
    <property type="match status" value="1"/>
</dbReference>
<name>A0A512DRR3_9PROT</name>